<comment type="caution">
    <text evidence="3">The sequence shown here is derived from an EMBL/GenBank/DDBJ whole genome shotgun (WGS) entry which is preliminary data.</text>
</comment>
<feature type="domain" description="Activator of Hsp90 ATPase homologue 1/2-like C-terminal" evidence="2">
    <location>
        <begin position="13"/>
        <end position="141"/>
    </location>
</feature>
<keyword evidence="4" id="KW-1185">Reference proteome</keyword>
<comment type="similarity">
    <text evidence="1">Belongs to the AHA1 family.</text>
</comment>
<accession>A0A0C1DE01</accession>
<evidence type="ECO:0000259" key="2">
    <source>
        <dbReference type="Pfam" id="PF08327"/>
    </source>
</evidence>
<dbReference type="EMBL" id="JSYN01000004">
    <property type="protein sequence ID" value="KIA95891.1"/>
    <property type="molecule type" value="Genomic_DNA"/>
</dbReference>
<dbReference type="InterPro" id="IPR013538">
    <property type="entry name" value="ASHA1/2-like_C"/>
</dbReference>
<proteinExistence type="inferred from homology"/>
<evidence type="ECO:0000313" key="3">
    <source>
        <dbReference type="EMBL" id="KIA95891.1"/>
    </source>
</evidence>
<dbReference type="AlphaFoldDB" id="A0A0C1DE01"/>
<dbReference type="SUPFAM" id="SSF55961">
    <property type="entry name" value="Bet v1-like"/>
    <property type="match status" value="1"/>
</dbReference>
<organism evidence="3 4">
    <name type="scientific">Pedobacter kyungheensis</name>
    <dbReference type="NCBI Taxonomy" id="1069985"/>
    <lineage>
        <taxon>Bacteria</taxon>
        <taxon>Pseudomonadati</taxon>
        <taxon>Bacteroidota</taxon>
        <taxon>Sphingobacteriia</taxon>
        <taxon>Sphingobacteriales</taxon>
        <taxon>Sphingobacteriaceae</taxon>
        <taxon>Pedobacter</taxon>
    </lineage>
</organism>
<dbReference type="RefSeq" id="WP_039472385.1">
    <property type="nucleotide sequence ID" value="NZ_JSYN01000004.1"/>
</dbReference>
<evidence type="ECO:0000256" key="1">
    <source>
        <dbReference type="ARBA" id="ARBA00006817"/>
    </source>
</evidence>
<name>A0A0C1DE01_9SPHI</name>
<protein>
    <submittedName>
        <fullName evidence="3">ATPase</fullName>
    </submittedName>
</protein>
<dbReference type="Gene3D" id="3.30.530.20">
    <property type="match status" value="1"/>
</dbReference>
<evidence type="ECO:0000313" key="4">
    <source>
        <dbReference type="Proteomes" id="UP000031246"/>
    </source>
</evidence>
<dbReference type="OrthoDB" id="2355173at2"/>
<dbReference type="Pfam" id="PF08327">
    <property type="entry name" value="AHSA1"/>
    <property type="match status" value="1"/>
</dbReference>
<dbReference type="InterPro" id="IPR023393">
    <property type="entry name" value="START-like_dom_sf"/>
</dbReference>
<sequence>MENEPVIVERVYNAPIGKVWKSLTDNNEIKQWYFQLADFKPEVGFKFEFTGGPDDGPQYLHVCEITEIVEGKKLAYTWRYDGYPGNSVVSWELFEQGDKTLLKLTHTGLESFANNGSDFAKTSFNGGWNYFVNDALKNYLEPAA</sequence>
<dbReference type="Proteomes" id="UP000031246">
    <property type="component" value="Unassembled WGS sequence"/>
</dbReference>
<dbReference type="CDD" id="cd07814">
    <property type="entry name" value="SRPBCC_CalC_Aha1-like"/>
    <property type="match status" value="1"/>
</dbReference>
<reference evidence="3 4" key="1">
    <citation type="submission" date="2014-10" db="EMBL/GenBank/DDBJ databases">
        <title>Pedobacter Kyungheensis.</title>
        <authorList>
            <person name="Anderson B.M."/>
            <person name="Newman J.D."/>
        </authorList>
    </citation>
    <scope>NUCLEOTIDE SEQUENCE [LARGE SCALE GENOMIC DNA]</scope>
    <source>
        <strain evidence="3 4">KACC 16221</strain>
    </source>
</reference>
<gene>
    <name evidence="3" type="ORF">OC25_04905</name>
</gene>